<comment type="caution">
    <text evidence="4">The sequence shown here is derived from an EMBL/GenBank/DDBJ whole genome shotgun (WGS) entry which is preliminary data.</text>
</comment>
<evidence type="ECO:0000259" key="3">
    <source>
        <dbReference type="PROSITE" id="PS50977"/>
    </source>
</evidence>
<proteinExistence type="predicted"/>
<feature type="domain" description="HTH tetR-type" evidence="3">
    <location>
        <begin position="7"/>
        <end position="66"/>
    </location>
</feature>
<dbReference type="InterPro" id="IPR050109">
    <property type="entry name" value="HTH-type_TetR-like_transc_reg"/>
</dbReference>
<name>A0ABU3AXZ2_9ACTN</name>
<dbReference type="PANTHER" id="PTHR30055:SF222">
    <property type="entry name" value="REGULATORY PROTEIN"/>
    <property type="match status" value="1"/>
</dbReference>
<dbReference type="Gene3D" id="1.10.357.10">
    <property type="entry name" value="Tetracycline Repressor, domain 2"/>
    <property type="match status" value="1"/>
</dbReference>
<feature type="DNA-binding region" description="H-T-H motif" evidence="2">
    <location>
        <begin position="29"/>
        <end position="48"/>
    </location>
</feature>
<sequence length="187" mass="20184">MPRPRSDDKRAAIIAAATRIIAAQGLGAATAAIAKEAGVSNGSLFTYFDTKADLLNQLYLELKGEMGAAALGGLPAVDARTQMLHMWSRWMDWATANPLKRRTLAQLQVSDEITASTHESANRTMTGIGEILERSRANGPMRDAPAALVFTLSNALAEATIDYIIGDPDRADEHKQSGFEALWRMIG</sequence>
<evidence type="ECO:0000313" key="5">
    <source>
        <dbReference type="Proteomes" id="UP001180724"/>
    </source>
</evidence>
<dbReference type="InterPro" id="IPR001647">
    <property type="entry name" value="HTH_TetR"/>
</dbReference>
<evidence type="ECO:0000256" key="1">
    <source>
        <dbReference type="ARBA" id="ARBA00023125"/>
    </source>
</evidence>
<accession>A0ABU3AXZ2</accession>
<dbReference type="RefSeq" id="WP_311581204.1">
    <property type="nucleotide sequence ID" value="NZ_JAVRFH010000051.1"/>
</dbReference>
<dbReference type="EMBL" id="JAVRFH010000051">
    <property type="protein sequence ID" value="MDT0615040.1"/>
    <property type="molecule type" value="Genomic_DNA"/>
</dbReference>
<gene>
    <name evidence="4" type="ORF">RM812_33285</name>
</gene>
<dbReference type="Pfam" id="PF00440">
    <property type="entry name" value="TetR_N"/>
    <property type="match status" value="1"/>
</dbReference>
<dbReference type="Proteomes" id="UP001180724">
    <property type="component" value="Unassembled WGS sequence"/>
</dbReference>
<keyword evidence="5" id="KW-1185">Reference proteome</keyword>
<organism evidence="4 5">
    <name type="scientific">Streptomyces lancefieldiae</name>
    <dbReference type="NCBI Taxonomy" id="3075520"/>
    <lineage>
        <taxon>Bacteria</taxon>
        <taxon>Bacillati</taxon>
        <taxon>Actinomycetota</taxon>
        <taxon>Actinomycetes</taxon>
        <taxon>Kitasatosporales</taxon>
        <taxon>Streptomycetaceae</taxon>
        <taxon>Streptomyces</taxon>
    </lineage>
</organism>
<dbReference type="PRINTS" id="PR00455">
    <property type="entry name" value="HTHTETR"/>
</dbReference>
<keyword evidence="1 2" id="KW-0238">DNA-binding</keyword>
<dbReference type="InterPro" id="IPR009057">
    <property type="entry name" value="Homeodomain-like_sf"/>
</dbReference>
<protein>
    <submittedName>
        <fullName evidence="4">TetR/AcrR family transcriptional regulator</fullName>
    </submittedName>
</protein>
<evidence type="ECO:0000256" key="2">
    <source>
        <dbReference type="PROSITE-ProRule" id="PRU00335"/>
    </source>
</evidence>
<dbReference type="SUPFAM" id="SSF46689">
    <property type="entry name" value="Homeodomain-like"/>
    <property type="match status" value="1"/>
</dbReference>
<dbReference type="PROSITE" id="PS50977">
    <property type="entry name" value="HTH_TETR_2"/>
    <property type="match status" value="1"/>
</dbReference>
<evidence type="ECO:0000313" key="4">
    <source>
        <dbReference type="EMBL" id="MDT0615040.1"/>
    </source>
</evidence>
<reference evidence="4" key="1">
    <citation type="submission" date="2024-05" db="EMBL/GenBank/DDBJ databases">
        <title>30 novel species of actinomycetes from the DSMZ collection.</title>
        <authorList>
            <person name="Nouioui I."/>
        </authorList>
    </citation>
    <scope>NUCLEOTIDE SEQUENCE</scope>
    <source>
        <strain evidence="4">DSM 40712</strain>
    </source>
</reference>
<dbReference type="PANTHER" id="PTHR30055">
    <property type="entry name" value="HTH-TYPE TRANSCRIPTIONAL REGULATOR RUTR"/>
    <property type="match status" value="1"/>
</dbReference>